<evidence type="ECO:0000256" key="8">
    <source>
        <dbReference type="ARBA" id="ARBA00023133"/>
    </source>
</evidence>
<evidence type="ECO:0000256" key="6">
    <source>
        <dbReference type="ARBA" id="ARBA00022827"/>
    </source>
</evidence>
<comment type="catalytic activity">
    <reaction evidence="10 11">
        <text>protoporphyrinogen IX + 3 O2 = protoporphyrin IX + 3 H2O2</text>
        <dbReference type="Rhea" id="RHEA:25576"/>
        <dbReference type="ChEBI" id="CHEBI:15379"/>
        <dbReference type="ChEBI" id="CHEBI:16240"/>
        <dbReference type="ChEBI" id="CHEBI:57306"/>
        <dbReference type="ChEBI" id="CHEBI:57307"/>
        <dbReference type="EC" id="1.3.3.4"/>
    </reaction>
</comment>
<comment type="pathway">
    <text evidence="2 11">Porphyrin-containing compound metabolism; protoporphyrin-IX biosynthesis; protoporphyrin-IX from protoporphyrinogen-IX: step 1/1.</text>
</comment>
<evidence type="ECO:0000256" key="1">
    <source>
        <dbReference type="ARBA" id="ARBA00002600"/>
    </source>
</evidence>
<dbReference type="Gene3D" id="3.50.50.60">
    <property type="entry name" value="FAD/NAD(P)-binding domain"/>
    <property type="match status" value="1"/>
</dbReference>
<evidence type="ECO:0000256" key="2">
    <source>
        <dbReference type="ARBA" id="ARBA00005073"/>
    </source>
</evidence>
<keyword evidence="9 11" id="KW-0627">Porphyrin biosynthesis</keyword>
<organism evidence="13 14">
    <name type="scientific">Eufriesea mexicana</name>
    <dbReference type="NCBI Taxonomy" id="516756"/>
    <lineage>
        <taxon>Eukaryota</taxon>
        <taxon>Metazoa</taxon>
        <taxon>Ecdysozoa</taxon>
        <taxon>Arthropoda</taxon>
        <taxon>Hexapoda</taxon>
        <taxon>Insecta</taxon>
        <taxon>Pterygota</taxon>
        <taxon>Neoptera</taxon>
        <taxon>Endopterygota</taxon>
        <taxon>Hymenoptera</taxon>
        <taxon>Apocrita</taxon>
        <taxon>Aculeata</taxon>
        <taxon>Apoidea</taxon>
        <taxon>Anthophila</taxon>
        <taxon>Apidae</taxon>
        <taxon>Eufriesea</taxon>
    </lineage>
</organism>
<evidence type="ECO:0000313" key="13">
    <source>
        <dbReference type="EMBL" id="OAD61852.1"/>
    </source>
</evidence>
<dbReference type="PANTHER" id="PTHR42923">
    <property type="entry name" value="PROTOPORPHYRINOGEN OXIDASE"/>
    <property type="match status" value="1"/>
</dbReference>
<evidence type="ECO:0000259" key="12">
    <source>
        <dbReference type="Pfam" id="PF01593"/>
    </source>
</evidence>
<dbReference type="PANTHER" id="PTHR42923:SF3">
    <property type="entry name" value="PROTOPORPHYRINOGEN OXIDASE"/>
    <property type="match status" value="1"/>
</dbReference>
<dbReference type="UniPathway" id="UPA00251">
    <property type="reaction ID" value="UER00324"/>
</dbReference>
<comment type="cofactor">
    <cofactor evidence="11">
        <name>FAD</name>
        <dbReference type="ChEBI" id="CHEBI:57692"/>
    </cofactor>
    <text evidence="11">Binds 1 FAD per subunit.</text>
</comment>
<protein>
    <recommendedName>
        <fullName evidence="4 11">Protoporphyrinogen oxidase</fullName>
        <ecNumber evidence="4 11">1.3.3.4</ecNumber>
    </recommendedName>
</protein>
<dbReference type="InterPro" id="IPR036188">
    <property type="entry name" value="FAD/NAD-bd_sf"/>
</dbReference>
<dbReference type="AlphaFoldDB" id="A0A310SQY7"/>
<dbReference type="SUPFAM" id="SSF54373">
    <property type="entry name" value="FAD-linked reductases, C-terminal domain"/>
    <property type="match status" value="1"/>
</dbReference>
<dbReference type="NCBIfam" id="TIGR00562">
    <property type="entry name" value="proto_IX_ox"/>
    <property type="match status" value="1"/>
</dbReference>
<evidence type="ECO:0000256" key="9">
    <source>
        <dbReference type="ARBA" id="ARBA00023244"/>
    </source>
</evidence>
<sequence length="485" mass="53619">MTAILGAGISGLSAAYYALENPKMAPLVILEASNRVGGWIRSVKQSDGTIFETGPRVIRANTNHLLNLVEELGLSSKVVPIKAGHPAAINRYIYADNKLHCLPNSLKGVMTKNTLLNCSLSKVLLNDFKAIKVSKDDESIYSFIERRFGKDISEKLVAPVLCGICGGDIHKLSAKSFMTHAFEAEQKYGSIFIGLFKQKFVDLLNKSNEQEIKLKNMNDTQTITKSHNTPLLAQKAKTEAWKIWGLQGGFEQLPQALAENISKRGVNIKMKHNCEEIVFNKDCVELIVNGKVERYSNVISSLPAKSLANLIQKQHPELSKELHNVPTVTIAVINLQFSENVLPVKAFGVLVPPKEEIPILGIIFDSCALPQNSKMTVLTVMMGGAWFEKYFGKCSSEEHLKMVAVKYVNELLYINEDPKACHVSVLKDCIPQYMIGHAQRLTRIQDYICAHKIPLGLCGSSYHGVGVSHVILSAKEAVSNINQHI</sequence>
<keyword evidence="7 11" id="KW-0560">Oxidoreductase</keyword>
<dbReference type="GO" id="GO:0006782">
    <property type="term" value="P:protoporphyrinogen IX biosynthetic process"/>
    <property type="evidence" value="ECO:0007669"/>
    <property type="project" value="UniProtKB-UniRule"/>
</dbReference>
<gene>
    <name evidence="13" type="ORF">WN48_05324</name>
</gene>
<comment type="similarity">
    <text evidence="3 11">Belongs to the protoporphyrinogen/coproporphyrinogen oxidase family. Protoporphyrinogen oxidase subfamily.</text>
</comment>
<comment type="subcellular location">
    <subcellularLocation>
        <location evidence="11">Mitochondrion inner membrane</location>
    </subcellularLocation>
</comment>
<evidence type="ECO:0000256" key="4">
    <source>
        <dbReference type="ARBA" id="ARBA00012867"/>
    </source>
</evidence>
<evidence type="ECO:0000313" key="14">
    <source>
        <dbReference type="Proteomes" id="UP000250275"/>
    </source>
</evidence>
<dbReference type="EC" id="1.3.3.4" evidence="4 11"/>
<dbReference type="OrthoDB" id="419752at2759"/>
<keyword evidence="14" id="KW-1185">Reference proteome</keyword>
<dbReference type="SUPFAM" id="SSF51905">
    <property type="entry name" value="FAD/NAD(P)-binding domain"/>
    <property type="match status" value="1"/>
</dbReference>
<dbReference type="EMBL" id="KQ760123">
    <property type="protein sequence ID" value="OAD61852.1"/>
    <property type="molecule type" value="Genomic_DNA"/>
</dbReference>
<proteinExistence type="inferred from homology"/>
<dbReference type="Pfam" id="PF01593">
    <property type="entry name" value="Amino_oxidase"/>
    <property type="match status" value="1"/>
</dbReference>
<dbReference type="InterPro" id="IPR002937">
    <property type="entry name" value="Amino_oxidase"/>
</dbReference>
<comment type="function">
    <text evidence="1 11">Catalyzes the 6-electron oxidation of protoporphyrinogen-IX to form protoporphyrin-IX.</text>
</comment>
<reference evidence="13 14" key="1">
    <citation type="submission" date="2015-07" db="EMBL/GenBank/DDBJ databases">
        <title>The genome of Eufriesea mexicana.</title>
        <authorList>
            <person name="Pan H."/>
            <person name="Kapheim K."/>
        </authorList>
    </citation>
    <scope>NUCLEOTIDE SEQUENCE [LARGE SCALE GENOMIC DNA]</scope>
    <source>
        <strain evidence="13">0111107269</strain>
        <tissue evidence="13">Whole body</tissue>
    </source>
</reference>
<evidence type="ECO:0000256" key="3">
    <source>
        <dbReference type="ARBA" id="ARBA00010551"/>
    </source>
</evidence>
<feature type="domain" description="Amine oxidase" evidence="12">
    <location>
        <begin position="9"/>
        <end position="481"/>
    </location>
</feature>
<keyword evidence="5 11" id="KW-0285">Flavoprotein</keyword>
<dbReference type="Proteomes" id="UP000250275">
    <property type="component" value="Unassembled WGS sequence"/>
</dbReference>
<evidence type="ECO:0000256" key="7">
    <source>
        <dbReference type="ARBA" id="ARBA00023002"/>
    </source>
</evidence>
<accession>A0A310SQY7</accession>
<dbReference type="InterPro" id="IPR004572">
    <property type="entry name" value="Protoporphyrinogen_oxidase"/>
</dbReference>
<name>A0A310SQY7_9HYME</name>
<keyword evidence="8 11" id="KW-0350">Heme biosynthesis</keyword>
<keyword evidence="6 11" id="KW-0274">FAD</keyword>
<evidence type="ECO:0000256" key="11">
    <source>
        <dbReference type="RuleBase" id="RU367069"/>
    </source>
</evidence>
<evidence type="ECO:0000256" key="10">
    <source>
        <dbReference type="ARBA" id="ARBA00047554"/>
    </source>
</evidence>
<evidence type="ECO:0000256" key="5">
    <source>
        <dbReference type="ARBA" id="ARBA00022630"/>
    </source>
</evidence>
<dbReference type="GO" id="GO:0004729">
    <property type="term" value="F:oxygen-dependent protoporphyrinogen oxidase activity"/>
    <property type="evidence" value="ECO:0007669"/>
    <property type="project" value="UniProtKB-UniRule"/>
</dbReference>
<dbReference type="InterPro" id="IPR050464">
    <property type="entry name" value="Zeta_carotene_desat/Oxidored"/>
</dbReference>
<dbReference type="GO" id="GO:0005743">
    <property type="term" value="C:mitochondrial inner membrane"/>
    <property type="evidence" value="ECO:0007669"/>
    <property type="project" value="UniProtKB-SubCell"/>
</dbReference>